<dbReference type="Gene3D" id="3.90.70.10">
    <property type="entry name" value="Cysteine proteinases"/>
    <property type="match status" value="1"/>
</dbReference>
<dbReference type="GO" id="GO:0008234">
    <property type="term" value="F:cysteine-type peptidase activity"/>
    <property type="evidence" value="ECO:0007669"/>
    <property type="project" value="InterPro"/>
</dbReference>
<dbReference type="InterPro" id="IPR038765">
    <property type="entry name" value="Papain-like_cys_pep_sf"/>
</dbReference>
<gene>
    <name evidence="2" type="ORF">OESDEN_22168</name>
</gene>
<dbReference type="EMBL" id="KN609998">
    <property type="protein sequence ID" value="KHJ78212.1"/>
    <property type="molecule type" value="Genomic_DNA"/>
</dbReference>
<name>A0A0B1S404_OESDE</name>
<evidence type="ECO:0000313" key="3">
    <source>
        <dbReference type="Proteomes" id="UP000053660"/>
    </source>
</evidence>
<keyword evidence="3" id="KW-1185">Reference proteome</keyword>
<dbReference type="InterPro" id="IPR000668">
    <property type="entry name" value="Peptidase_C1A_C"/>
</dbReference>
<dbReference type="Pfam" id="PF00112">
    <property type="entry name" value="Peptidase_C1"/>
    <property type="match status" value="1"/>
</dbReference>
<evidence type="ECO:0000259" key="1">
    <source>
        <dbReference type="Pfam" id="PF00112"/>
    </source>
</evidence>
<reference evidence="2 3" key="1">
    <citation type="submission" date="2014-03" db="EMBL/GenBank/DDBJ databases">
        <title>Draft genome of the hookworm Oesophagostomum dentatum.</title>
        <authorList>
            <person name="Mitreva M."/>
        </authorList>
    </citation>
    <scope>NUCLEOTIDE SEQUENCE [LARGE SCALE GENOMIC DNA]</scope>
    <source>
        <strain evidence="2 3">OD-Hann</strain>
    </source>
</reference>
<dbReference type="AlphaFoldDB" id="A0A0B1S404"/>
<sequence>MDHARSLGGTRQSAERRVISHTASTTIMIKFMVSPCPDFKEKKGVTLKSVLVTSYYFLPNNETAIMREIMTNGPVTAGFIVYSDFSSYKGGVYVVRHLFFVDLLAI</sequence>
<dbReference type="Proteomes" id="UP000053660">
    <property type="component" value="Unassembled WGS sequence"/>
</dbReference>
<accession>A0A0B1S404</accession>
<feature type="domain" description="Peptidase C1A papain C-terminal" evidence="1">
    <location>
        <begin position="41"/>
        <end position="94"/>
    </location>
</feature>
<proteinExistence type="predicted"/>
<organism evidence="2 3">
    <name type="scientific">Oesophagostomum dentatum</name>
    <name type="common">Nodular worm</name>
    <dbReference type="NCBI Taxonomy" id="61180"/>
    <lineage>
        <taxon>Eukaryota</taxon>
        <taxon>Metazoa</taxon>
        <taxon>Ecdysozoa</taxon>
        <taxon>Nematoda</taxon>
        <taxon>Chromadorea</taxon>
        <taxon>Rhabditida</taxon>
        <taxon>Rhabditina</taxon>
        <taxon>Rhabditomorpha</taxon>
        <taxon>Strongyloidea</taxon>
        <taxon>Strongylidae</taxon>
        <taxon>Oesophagostomum</taxon>
    </lineage>
</organism>
<dbReference type="OrthoDB" id="3789175at2759"/>
<dbReference type="SUPFAM" id="SSF54001">
    <property type="entry name" value="Cysteine proteinases"/>
    <property type="match status" value="1"/>
</dbReference>
<dbReference type="GO" id="GO:0006508">
    <property type="term" value="P:proteolysis"/>
    <property type="evidence" value="ECO:0007669"/>
    <property type="project" value="InterPro"/>
</dbReference>
<protein>
    <recommendedName>
        <fullName evidence="1">Peptidase C1A papain C-terminal domain-containing protein</fullName>
    </recommendedName>
</protein>
<evidence type="ECO:0000313" key="2">
    <source>
        <dbReference type="EMBL" id="KHJ78212.1"/>
    </source>
</evidence>